<dbReference type="GO" id="GO:0016747">
    <property type="term" value="F:acyltransferase activity, transferring groups other than amino-acyl groups"/>
    <property type="evidence" value="ECO:0007669"/>
    <property type="project" value="InterPro"/>
</dbReference>
<dbReference type="CDD" id="cd04301">
    <property type="entry name" value="NAT_SF"/>
    <property type="match status" value="1"/>
</dbReference>
<proteinExistence type="predicted"/>
<gene>
    <name evidence="2" type="ORF">SAMEA4384403_02138</name>
</gene>
<dbReference type="Pfam" id="PF00583">
    <property type="entry name" value="Acetyltransf_1"/>
    <property type="match status" value="1"/>
</dbReference>
<dbReference type="AlphaFoldDB" id="A0A240A344"/>
<protein>
    <submittedName>
        <fullName evidence="2">GNAT family acetyltransferase</fullName>
    </submittedName>
</protein>
<evidence type="ECO:0000259" key="1">
    <source>
        <dbReference type="PROSITE" id="PS51186"/>
    </source>
</evidence>
<dbReference type="InterPro" id="IPR000182">
    <property type="entry name" value="GNAT_dom"/>
</dbReference>
<dbReference type="Gene3D" id="3.40.630.30">
    <property type="match status" value="1"/>
</dbReference>
<dbReference type="KEGG" id="sste:SAMEA4384403_2138"/>
<keyword evidence="3" id="KW-1185">Reference proteome</keyword>
<dbReference type="SUPFAM" id="SSF55729">
    <property type="entry name" value="Acyl-CoA N-acyltransferases (Nat)"/>
    <property type="match status" value="1"/>
</dbReference>
<dbReference type="Proteomes" id="UP000242084">
    <property type="component" value="Chromosome 1"/>
</dbReference>
<dbReference type="PROSITE" id="PS51186">
    <property type="entry name" value="GNAT"/>
    <property type="match status" value="1"/>
</dbReference>
<feature type="domain" description="N-acetyltransferase" evidence="1">
    <location>
        <begin position="11"/>
        <end position="145"/>
    </location>
</feature>
<dbReference type="EMBL" id="LT906462">
    <property type="protein sequence ID" value="SNV77560.1"/>
    <property type="molecule type" value="Genomic_DNA"/>
</dbReference>
<keyword evidence="2" id="KW-0808">Transferase</keyword>
<name>A0A240A344_9STAP</name>
<dbReference type="InterPro" id="IPR016181">
    <property type="entry name" value="Acyl_CoA_acyltransferase"/>
</dbReference>
<dbReference type="RefSeq" id="WP_095089430.1">
    <property type="nucleotide sequence ID" value="NZ_BMDM01000001.1"/>
</dbReference>
<dbReference type="OrthoDB" id="2410671at2"/>
<sequence length="146" mass="17197">MYDLRFIQDDSTIYAVSQMAAKSIKSENQNKKLIISLEYEAIKRSLAYETSILIGAFDQDECVAFIWGKFDIKDKEVKIYNLYVEEKYRRQRIATSLKDSLEKWAEQLGARSIVTTVDVHNKNMMHINESRDYEIEKIIMRKSLNK</sequence>
<reference evidence="2 3" key="1">
    <citation type="submission" date="2017-06" db="EMBL/GenBank/DDBJ databases">
        <authorList>
            <consortium name="Pathogen Informatics"/>
        </authorList>
    </citation>
    <scope>NUCLEOTIDE SEQUENCE [LARGE SCALE GENOMIC DNA]</scope>
    <source>
        <strain evidence="2 3">NCTC13839</strain>
    </source>
</reference>
<evidence type="ECO:0000313" key="2">
    <source>
        <dbReference type="EMBL" id="SNV77560.1"/>
    </source>
</evidence>
<accession>A0A240A344</accession>
<evidence type="ECO:0000313" key="3">
    <source>
        <dbReference type="Proteomes" id="UP000242084"/>
    </source>
</evidence>
<organism evidence="2 3">
    <name type="scientific">Mammaliicoccus stepanovicii</name>
    <dbReference type="NCBI Taxonomy" id="643214"/>
    <lineage>
        <taxon>Bacteria</taxon>
        <taxon>Bacillati</taxon>
        <taxon>Bacillota</taxon>
        <taxon>Bacilli</taxon>
        <taxon>Bacillales</taxon>
        <taxon>Staphylococcaceae</taxon>
        <taxon>Mammaliicoccus</taxon>
    </lineage>
</organism>